<organism evidence="1 2">
    <name type="scientific">Petrolisthes cinctipes</name>
    <name type="common">Flat porcelain crab</name>
    <dbReference type="NCBI Taxonomy" id="88211"/>
    <lineage>
        <taxon>Eukaryota</taxon>
        <taxon>Metazoa</taxon>
        <taxon>Ecdysozoa</taxon>
        <taxon>Arthropoda</taxon>
        <taxon>Crustacea</taxon>
        <taxon>Multicrustacea</taxon>
        <taxon>Malacostraca</taxon>
        <taxon>Eumalacostraca</taxon>
        <taxon>Eucarida</taxon>
        <taxon>Decapoda</taxon>
        <taxon>Pleocyemata</taxon>
        <taxon>Anomura</taxon>
        <taxon>Galatheoidea</taxon>
        <taxon>Porcellanidae</taxon>
        <taxon>Petrolisthes</taxon>
    </lineage>
</organism>
<sequence length="83" mass="9367">MVHLSPELLTMKGSRLVGHVSSSFSNPPPPLIMNISKFQEASSEVTSSLPSTITIRELPDLELNGFRSLSPYWRPWLLFLRDL</sequence>
<gene>
    <name evidence="1" type="ORF">Pcinc_013176</name>
</gene>
<evidence type="ECO:0000313" key="2">
    <source>
        <dbReference type="Proteomes" id="UP001286313"/>
    </source>
</evidence>
<evidence type="ECO:0000313" key="1">
    <source>
        <dbReference type="EMBL" id="KAK3882438.1"/>
    </source>
</evidence>
<keyword evidence="2" id="KW-1185">Reference proteome</keyword>
<dbReference type="EMBL" id="JAWQEG010001095">
    <property type="protein sequence ID" value="KAK3882438.1"/>
    <property type="molecule type" value="Genomic_DNA"/>
</dbReference>
<proteinExistence type="predicted"/>
<dbReference type="Proteomes" id="UP001286313">
    <property type="component" value="Unassembled WGS sequence"/>
</dbReference>
<dbReference type="AlphaFoldDB" id="A0AAE1G353"/>
<name>A0AAE1G353_PETCI</name>
<comment type="caution">
    <text evidence="1">The sequence shown here is derived from an EMBL/GenBank/DDBJ whole genome shotgun (WGS) entry which is preliminary data.</text>
</comment>
<protein>
    <submittedName>
        <fullName evidence="1">Uncharacterized protein</fullName>
    </submittedName>
</protein>
<accession>A0AAE1G353</accession>
<reference evidence="1" key="1">
    <citation type="submission" date="2023-10" db="EMBL/GenBank/DDBJ databases">
        <title>Genome assemblies of two species of porcelain crab, Petrolisthes cinctipes and Petrolisthes manimaculis (Anomura: Porcellanidae).</title>
        <authorList>
            <person name="Angst P."/>
        </authorList>
    </citation>
    <scope>NUCLEOTIDE SEQUENCE</scope>
    <source>
        <strain evidence="1">PB745_01</strain>
        <tissue evidence="1">Gill</tissue>
    </source>
</reference>